<dbReference type="EMBL" id="DSGB01000003">
    <property type="protein sequence ID" value="HER95330.1"/>
    <property type="molecule type" value="Genomic_DNA"/>
</dbReference>
<accession>A0A7V2F6I2</accession>
<dbReference type="AlphaFoldDB" id="A0A7V2F6I2"/>
<name>A0A7V2F6I2_RHOMR</name>
<feature type="domain" description="NurA" evidence="1">
    <location>
        <begin position="79"/>
        <end position="349"/>
    </location>
</feature>
<dbReference type="InterPro" id="IPR018977">
    <property type="entry name" value="NurA_domain"/>
</dbReference>
<evidence type="ECO:0000313" key="2">
    <source>
        <dbReference type="EMBL" id="HER95330.1"/>
    </source>
</evidence>
<sequence>MLDFAQLQQQLQDFAAYQWRQRNVLQEKLRAALEAWAAAPEAEALNKQVKDVRPSWLVAQLLGTRLQECRDAPERPATVTVVAADGSQIFPDRHVEPPCFLLNVGRVAFQLGTLEPPRMESVPRFYYRQEDLRDFLDDRFEAITVEVVSALRDEYELEALLELATEARRAGRPLVALLDGTLIRWMIRRLHQRELEERLIQRYAELLEGFQKEQIPLASYISRPGGAEVVNLLRVVRGECTPQPPALSLEGLPDRLLFAQLLKPGERSAVFLSGSHIQWAYAREHQIAYVYLAVPARYGTVEIARIEFPQWVAEHTDWLDLLHAVLLKECEKGQGYPMVLAEAHERAIIRGVDREAFYDLIGRQLLQNGMTLESSRKQMSKRRPVL</sequence>
<gene>
    <name evidence="2" type="ORF">ENO59_02255</name>
</gene>
<comment type="caution">
    <text evidence="2">The sequence shown here is derived from an EMBL/GenBank/DDBJ whole genome shotgun (WGS) entry which is preliminary data.</text>
</comment>
<organism evidence="2">
    <name type="scientific">Rhodothermus marinus</name>
    <name type="common">Rhodothermus obamensis</name>
    <dbReference type="NCBI Taxonomy" id="29549"/>
    <lineage>
        <taxon>Bacteria</taxon>
        <taxon>Pseudomonadati</taxon>
        <taxon>Rhodothermota</taxon>
        <taxon>Rhodothermia</taxon>
        <taxon>Rhodothermales</taxon>
        <taxon>Rhodothermaceae</taxon>
        <taxon>Rhodothermus</taxon>
    </lineage>
</organism>
<protein>
    <submittedName>
        <fullName evidence="2">DNA double-strand break repair nuclease NurA</fullName>
    </submittedName>
</protein>
<evidence type="ECO:0000259" key="1">
    <source>
        <dbReference type="SMART" id="SM00933"/>
    </source>
</evidence>
<reference evidence="2" key="1">
    <citation type="journal article" date="2020" name="mSystems">
        <title>Genome- and Community-Level Interaction Insights into Carbon Utilization and Element Cycling Functions of Hydrothermarchaeota in Hydrothermal Sediment.</title>
        <authorList>
            <person name="Zhou Z."/>
            <person name="Liu Y."/>
            <person name="Xu W."/>
            <person name="Pan J."/>
            <person name="Luo Z.H."/>
            <person name="Li M."/>
        </authorList>
    </citation>
    <scope>NUCLEOTIDE SEQUENCE [LARGE SCALE GENOMIC DNA]</scope>
    <source>
        <strain evidence="2">SpSt-143</strain>
    </source>
</reference>
<proteinExistence type="predicted"/>
<dbReference type="SMART" id="SM00933">
    <property type="entry name" value="NurA"/>
    <property type="match status" value="1"/>
</dbReference>
<dbReference type="Pfam" id="PF09376">
    <property type="entry name" value="NurA"/>
    <property type="match status" value="1"/>
</dbReference>